<dbReference type="Proteomes" id="UP000198598">
    <property type="component" value="Unassembled WGS sequence"/>
</dbReference>
<evidence type="ECO:0000313" key="2">
    <source>
        <dbReference type="Proteomes" id="UP000198598"/>
    </source>
</evidence>
<dbReference type="STRING" id="662367.SAMN05216167_1183"/>
<reference evidence="1 2" key="1">
    <citation type="submission" date="2016-10" db="EMBL/GenBank/DDBJ databases">
        <authorList>
            <person name="de Groot N.N."/>
        </authorList>
    </citation>
    <scope>NUCLEOTIDE SEQUENCE [LARGE SCALE GENOMIC DNA]</scope>
    <source>
        <strain evidence="1 2">DSM 26130</strain>
    </source>
</reference>
<sequence>MLFPLSLSAVRRKGAFNDCYDHTGNRNATFIRLEKEFVPLLRENEPTLT</sequence>
<accession>A0A1I2CNC0</accession>
<dbReference type="AlphaFoldDB" id="A0A1I2CNC0"/>
<dbReference type="EMBL" id="FOLQ01000018">
    <property type="protein sequence ID" value="SFE69889.1"/>
    <property type="molecule type" value="Genomic_DNA"/>
</dbReference>
<protein>
    <submittedName>
        <fullName evidence="1">Uncharacterized protein</fullName>
    </submittedName>
</protein>
<keyword evidence="2" id="KW-1185">Reference proteome</keyword>
<proteinExistence type="predicted"/>
<gene>
    <name evidence="1" type="ORF">SAMN05216167_1183</name>
</gene>
<evidence type="ECO:0000313" key="1">
    <source>
        <dbReference type="EMBL" id="SFE69889.1"/>
    </source>
</evidence>
<dbReference type="RefSeq" id="WP_177236704.1">
    <property type="nucleotide sequence ID" value="NZ_FOLQ01000018.1"/>
</dbReference>
<name>A0A1I2CNC0_9BACT</name>
<organism evidence="1 2">
    <name type="scientific">Spirosoma endophyticum</name>
    <dbReference type="NCBI Taxonomy" id="662367"/>
    <lineage>
        <taxon>Bacteria</taxon>
        <taxon>Pseudomonadati</taxon>
        <taxon>Bacteroidota</taxon>
        <taxon>Cytophagia</taxon>
        <taxon>Cytophagales</taxon>
        <taxon>Cytophagaceae</taxon>
        <taxon>Spirosoma</taxon>
    </lineage>
</organism>